<evidence type="ECO:0000313" key="12">
    <source>
        <dbReference type="WBParaSite" id="GPLIN_000662400"/>
    </source>
</evidence>
<protein>
    <submittedName>
        <fullName evidence="12">Sodium-dependent neutral amino acid transporter B(0)AT3</fullName>
    </submittedName>
</protein>
<evidence type="ECO:0000256" key="7">
    <source>
        <dbReference type="ARBA" id="ARBA00023136"/>
    </source>
</evidence>
<keyword evidence="7 10" id="KW-0472">Membrane</keyword>
<dbReference type="SUPFAM" id="SSF161070">
    <property type="entry name" value="SNF-like"/>
    <property type="match status" value="1"/>
</dbReference>
<feature type="transmembrane region" description="Helical" evidence="10">
    <location>
        <begin position="165"/>
        <end position="185"/>
    </location>
</feature>
<dbReference type="GO" id="GO:0046872">
    <property type="term" value="F:metal ion binding"/>
    <property type="evidence" value="ECO:0007669"/>
    <property type="project" value="UniProtKB-KW"/>
</dbReference>
<dbReference type="GO" id="GO:0005886">
    <property type="term" value="C:plasma membrane"/>
    <property type="evidence" value="ECO:0007669"/>
    <property type="project" value="TreeGrafter"/>
</dbReference>
<evidence type="ECO:0000256" key="6">
    <source>
        <dbReference type="ARBA" id="ARBA00022989"/>
    </source>
</evidence>
<dbReference type="PRINTS" id="PR00176">
    <property type="entry name" value="NANEUSMPORT"/>
</dbReference>
<dbReference type="WBParaSite" id="GPLIN_000662400">
    <property type="protein sequence ID" value="GPLIN_000662400"/>
    <property type="gene ID" value="GPLIN_000662400"/>
</dbReference>
<keyword evidence="5" id="KW-0769">Symport</keyword>
<evidence type="ECO:0000256" key="3">
    <source>
        <dbReference type="ARBA" id="ARBA00022448"/>
    </source>
</evidence>
<reference evidence="12" key="2">
    <citation type="submission" date="2016-06" db="UniProtKB">
        <authorList>
            <consortium name="WormBaseParasite"/>
        </authorList>
    </citation>
    <scope>IDENTIFICATION</scope>
</reference>
<organism evidence="11 12">
    <name type="scientific">Globodera pallida</name>
    <name type="common">Potato cyst nematode worm</name>
    <name type="synonym">Heterodera pallida</name>
    <dbReference type="NCBI Taxonomy" id="36090"/>
    <lineage>
        <taxon>Eukaryota</taxon>
        <taxon>Metazoa</taxon>
        <taxon>Ecdysozoa</taxon>
        <taxon>Nematoda</taxon>
        <taxon>Chromadorea</taxon>
        <taxon>Rhabditida</taxon>
        <taxon>Tylenchina</taxon>
        <taxon>Tylenchomorpha</taxon>
        <taxon>Tylenchoidea</taxon>
        <taxon>Heteroderidae</taxon>
        <taxon>Heteroderinae</taxon>
        <taxon>Globodera</taxon>
    </lineage>
</organism>
<keyword evidence="11" id="KW-1185">Reference proteome</keyword>
<keyword evidence="8" id="KW-0325">Glycoprotein</keyword>
<accession>A0A183C181</accession>
<proteinExistence type="inferred from homology"/>
<dbReference type="PROSITE" id="PS50267">
    <property type="entry name" value="NA_NEUROTRAN_SYMP_3"/>
    <property type="match status" value="1"/>
</dbReference>
<dbReference type="AlphaFoldDB" id="A0A183C181"/>
<feature type="transmembrane region" description="Helical" evidence="10">
    <location>
        <begin position="66"/>
        <end position="86"/>
    </location>
</feature>
<dbReference type="PANTHER" id="PTHR11616:SF321">
    <property type="entry name" value="SODIUM-DEPENDENT NUTRIENT AMINO ACID TRANSPORTER 1-RELATED"/>
    <property type="match status" value="1"/>
</dbReference>
<feature type="transmembrane region" description="Helical" evidence="10">
    <location>
        <begin position="93"/>
        <end position="113"/>
    </location>
</feature>
<evidence type="ECO:0000256" key="5">
    <source>
        <dbReference type="ARBA" id="ARBA00022847"/>
    </source>
</evidence>
<dbReference type="GO" id="GO:0089718">
    <property type="term" value="P:amino acid import across plasma membrane"/>
    <property type="evidence" value="ECO:0007669"/>
    <property type="project" value="TreeGrafter"/>
</dbReference>
<sequence>MSSSQRNYKTLKSINEQKFSFYESTKFLRKIYDKIEKNHSTSDGLKIPTIFKNIVAEIDDKWPEEIFIQAAEGTGLAFVVFTEAILQFPFPPLWAILFFMMLLMLGLGSMFGMLEGVITSLNDAKMIPLSKPILAAILCTSACIIGLVFTTQAGQYWVSLFDQFAGSYALMCVAFFEIIAVIYVYGCDRFVRDLQYMTNEPVGLYWTITWRFISPVIMVVIFVASVFKSFSDVPKYSAYDSTTV</sequence>
<keyword evidence="4 10" id="KW-0812">Transmembrane</keyword>
<keyword evidence="9" id="KW-0479">Metal-binding</keyword>
<feature type="binding site" evidence="9">
    <location>
        <position position="105"/>
    </location>
    <ligand>
        <name>Na(+)</name>
        <dbReference type="ChEBI" id="CHEBI:29101"/>
        <label>1</label>
    </ligand>
</feature>
<dbReference type="Pfam" id="PF00209">
    <property type="entry name" value="SNF"/>
    <property type="match status" value="1"/>
</dbReference>
<keyword evidence="9" id="KW-0915">Sodium</keyword>
<keyword evidence="3" id="KW-0813">Transport</keyword>
<dbReference type="PANTHER" id="PTHR11616">
    <property type="entry name" value="SODIUM/CHLORIDE DEPENDENT TRANSPORTER"/>
    <property type="match status" value="1"/>
</dbReference>
<comment type="similarity">
    <text evidence="2">Belongs to the sodium:neurotransmitter symporter (SNF) (TC 2.A.22) family.</text>
</comment>
<dbReference type="Proteomes" id="UP000050741">
    <property type="component" value="Unassembled WGS sequence"/>
</dbReference>
<evidence type="ECO:0000256" key="4">
    <source>
        <dbReference type="ARBA" id="ARBA00022692"/>
    </source>
</evidence>
<dbReference type="InterPro" id="IPR000175">
    <property type="entry name" value="Na/ntran_symport"/>
</dbReference>
<evidence type="ECO:0000256" key="8">
    <source>
        <dbReference type="ARBA" id="ARBA00023180"/>
    </source>
</evidence>
<dbReference type="GO" id="GO:0005283">
    <property type="term" value="F:amino acid:sodium symporter activity"/>
    <property type="evidence" value="ECO:0007669"/>
    <property type="project" value="TreeGrafter"/>
</dbReference>
<evidence type="ECO:0000256" key="2">
    <source>
        <dbReference type="ARBA" id="ARBA00006459"/>
    </source>
</evidence>
<reference evidence="11" key="1">
    <citation type="submission" date="2014-05" db="EMBL/GenBank/DDBJ databases">
        <title>The genome and life-stage specific transcriptomes of Globodera pallida elucidate key aspects of plant parasitism by a cyst nematode.</title>
        <authorList>
            <person name="Cotton J.A."/>
            <person name="Lilley C.J."/>
            <person name="Jones L.M."/>
            <person name="Kikuchi T."/>
            <person name="Reid A.J."/>
            <person name="Thorpe P."/>
            <person name="Tsai I.J."/>
            <person name="Beasley H."/>
            <person name="Blok V."/>
            <person name="Cock P.J.A."/>
            <person name="Van den Akker S.E."/>
            <person name="Holroyd N."/>
            <person name="Hunt M."/>
            <person name="Mantelin S."/>
            <person name="Naghra H."/>
            <person name="Pain A."/>
            <person name="Palomares-Rius J.E."/>
            <person name="Zarowiecki M."/>
            <person name="Berriman M."/>
            <person name="Jones J.T."/>
            <person name="Urwin P.E."/>
        </authorList>
    </citation>
    <scope>NUCLEOTIDE SEQUENCE [LARGE SCALE GENOMIC DNA]</scope>
    <source>
        <strain evidence="11">Lindley</strain>
    </source>
</reference>
<feature type="transmembrane region" description="Helical" evidence="10">
    <location>
        <begin position="205"/>
        <end position="227"/>
    </location>
</feature>
<evidence type="ECO:0000256" key="10">
    <source>
        <dbReference type="SAM" id="Phobius"/>
    </source>
</evidence>
<dbReference type="InterPro" id="IPR037272">
    <property type="entry name" value="SNS_sf"/>
</dbReference>
<evidence type="ECO:0000256" key="1">
    <source>
        <dbReference type="ARBA" id="ARBA00004141"/>
    </source>
</evidence>
<feature type="transmembrane region" description="Helical" evidence="10">
    <location>
        <begin position="133"/>
        <end position="153"/>
    </location>
</feature>
<name>A0A183C181_GLOPA</name>
<dbReference type="GO" id="GO:0015179">
    <property type="term" value="F:L-amino acid transmembrane transporter activity"/>
    <property type="evidence" value="ECO:0007669"/>
    <property type="project" value="TreeGrafter"/>
</dbReference>
<feature type="binding site" evidence="9">
    <location>
        <position position="109"/>
    </location>
    <ligand>
        <name>Na(+)</name>
        <dbReference type="ChEBI" id="CHEBI:29101"/>
        <label>1</label>
    </ligand>
</feature>
<evidence type="ECO:0000313" key="11">
    <source>
        <dbReference type="Proteomes" id="UP000050741"/>
    </source>
</evidence>
<comment type="subcellular location">
    <subcellularLocation>
        <location evidence="1">Membrane</location>
        <topology evidence="1">Multi-pass membrane protein</topology>
    </subcellularLocation>
</comment>
<evidence type="ECO:0000256" key="9">
    <source>
        <dbReference type="PIRSR" id="PIRSR600175-1"/>
    </source>
</evidence>
<keyword evidence="6 10" id="KW-1133">Transmembrane helix</keyword>